<keyword evidence="4" id="KW-1015">Disulfide bond</keyword>
<dbReference type="RefSeq" id="XP_025429504.1">
    <property type="nucleotide sequence ID" value="XM_025578655.1"/>
</dbReference>
<evidence type="ECO:0000256" key="5">
    <source>
        <dbReference type="RuleBase" id="RU361238"/>
    </source>
</evidence>
<feature type="signal peptide" evidence="5">
    <location>
        <begin position="1"/>
        <end position="16"/>
    </location>
</feature>
<dbReference type="EC" id="3.1.1.-" evidence="5"/>
<dbReference type="GO" id="GO:0052689">
    <property type="term" value="F:carboxylic ester hydrolase activity"/>
    <property type="evidence" value="ECO:0007669"/>
    <property type="project" value="UniProtKB-KW"/>
</dbReference>
<dbReference type="PANTHER" id="PTHR33938">
    <property type="entry name" value="FERULOYL ESTERASE B-RELATED"/>
    <property type="match status" value="1"/>
</dbReference>
<evidence type="ECO:0000256" key="3">
    <source>
        <dbReference type="ARBA" id="ARBA00022801"/>
    </source>
</evidence>
<keyword evidence="3 5" id="KW-0378">Hydrolase</keyword>
<proteinExistence type="inferred from homology"/>
<accession>A0A319A8X2</accession>
<comment type="similarity">
    <text evidence="5">Belongs to the tannase family.</text>
</comment>
<evidence type="ECO:0000256" key="2">
    <source>
        <dbReference type="ARBA" id="ARBA00022729"/>
    </source>
</evidence>
<protein>
    <recommendedName>
        <fullName evidence="5">Carboxylic ester hydrolase</fullName>
        <ecNumber evidence="5">3.1.1.-</ecNumber>
    </recommendedName>
</protein>
<dbReference type="OrthoDB" id="3039123at2759"/>
<dbReference type="Proteomes" id="UP000248349">
    <property type="component" value="Unassembled WGS sequence"/>
</dbReference>
<dbReference type="AlphaFoldDB" id="A0A319A8X2"/>
<evidence type="ECO:0000313" key="7">
    <source>
        <dbReference type="Proteomes" id="UP000248349"/>
    </source>
</evidence>
<dbReference type="EMBL" id="KZ821243">
    <property type="protein sequence ID" value="PYH43522.1"/>
    <property type="molecule type" value="Genomic_DNA"/>
</dbReference>
<organism evidence="6 7">
    <name type="scientific">Aspergillus saccharolyticus JOP 1030-1</name>
    <dbReference type="NCBI Taxonomy" id="1450539"/>
    <lineage>
        <taxon>Eukaryota</taxon>
        <taxon>Fungi</taxon>
        <taxon>Dikarya</taxon>
        <taxon>Ascomycota</taxon>
        <taxon>Pezizomycotina</taxon>
        <taxon>Eurotiomycetes</taxon>
        <taxon>Eurotiomycetidae</taxon>
        <taxon>Eurotiales</taxon>
        <taxon>Aspergillaceae</taxon>
        <taxon>Aspergillus</taxon>
        <taxon>Aspergillus subgen. Circumdati</taxon>
    </lineage>
</organism>
<dbReference type="PANTHER" id="PTHR33938:SF16">
    <property type="entry name" value="CARBOXYLIC ESTER HYDROLASE"/>
    <property type="match status" value="1"/>
</dbReference>
<reference evidence="6 7" key="1">
    <citation type="submission" date="2016-12" db="EMBL/GenBank/DDBJ databases">
        <title>The genomes of Aspergillus section Nigri reveals drivers in fungal speciation.</title>
        <authorList>
            <consortium name="DOE Joint Genome Institute"/>
            <person name="Vesth T.C."/>
            <person name="Nybo J."/>
            <person name="Theobald S."/>
            <person name="Brandl J."/>
            <person name="Frisvad J.C."/>
            <person name="Nielsen K.F."/>
            <person name="Lyhne E.K."/>
            <person name="Kogle M.E."/>
            <person name="Kuo A."/>
            <person name="Riley R."/>
            <person name="Clum A."/>
            <person name="Nolan M."/>
            <person name="Lipzen A."/>
            <person name="Salamov A."/>
            <person name="Henrissat B."/>
            <person name="Wiebenga A."/>
            <person name="De Vries R.P."/>
            <person name="Grigoriev I.V."/>
            <person name="Mortensen U.H."/>
            <person name="Andersen M.R."/>
            <person name="Baker S.E."/>
        </authorList>
    </citation>
    <scope>NUCLEOTIDE SEQUENCE [LARGE SCALE GENOMIC DNA]</scope>
    <source>
        <strain evidence="6 7">JOP 1030-1</strain>
    </source>
</reference>
<evidence type="ECO:0000256" key="4">
    <source>
        <dbReference type="ARBA" id="ARBA00023157"/>
    </source>
</evidence>
<dbReference type="PROSITE" id="PS51257">
    <property type="entry name" value="PROKAR_LIPOPROTEIN"/>
    <property type="match status" value="1"/>
</dbReference>
<dbReference type="Pfam" id="PF07519">
    <property type="entry name" value="Tannase"/>
    <property type="match status" value="1"/>
</dbReference>
<name>A0A319A8X2_9EURO</name>
<keyword evidence="2 5" id="KW-0732">Signal</keyword>
<keyword evidence="1" id="KW-0719">Serine esterase</keyword>
<feature type="chain" id="PRO_5016189525" description="Carboxylic ester hydrolase" evidence="5">
    <location>
        <begin position="17"/>
        <end position="583"/>
    </location>
</feature>
<gene>
    <name evidence="6" type="ORF">BP01DRAFT_402647</name>
</gene>
<evidence type="ECO:0000313" key="6">
    <source>
        <dbReference type="EMBL" id="PYH43522.1"/>
    </source>
</evidence>
<dbReference type="GeneID" id="37079884"/>
<evidence type="ECO:0000256" key="1">
    <source>
        <dbReference type="ARBA" id="ARBA00022487"/>
    </source>
</evidence>
<keyword evidence="7" id="KW-1185">Reference proteome</keyword>
<sequence>MKQLLSLLAVASTAYATSLGSACTTSRIRESLPEDGYILGVTFDRDSVTANAVYNSSHSGEVFFPDATIDFCNVTFSYTHTGSGQTVIVGYYMPAPEAFKNRFLATGGGAYAIQSGSMSAPGGVMYGAVAGFTDGGFGSMDNDFDDVFLLSNGTINWPSVYMFGYEAIKEMTVIGKQFTKNFYDVSNSSKVYTYYQGCSEGGREGWSQAQRAGSEYDGLIIGAPAIRYGQQQANHLFSNLVEQTLGYYPPPCELEKIVNETIAACDPLDGRKDGVVSRSDLCQLHFNMTSIIGKPYYCAASTASSLGLGFGKRASNTEPAQNGTVSEKAVAVAQAIVDGLYDSQGRRAYISYQMGAAFDDAETSYDSTTGEWGLKDIAGAGGEWVARFLELKDEDNLSSLEGVTYDTLVGWMKQGMTRYMDSLQTTIPDLTEFYENGGKIIHFHGEQDESIPTGSSVHYYNSVRQTMYPGKSYNASTRALQDWYRLFLVPGAAHCALNDAQPNGPFPQTNFEVMSLWVEKGIVPHTLNATILQGEYEGNNEQLCAWPLRPYWANNGKNFTCQYDQASIDTFDYNFDAYKLPLY</sequence>
<dbReference type="InterPro" id="IPR011118">
    <property type="entry name" value="Tannase/feruloyl_esterase"/>
</dbReference>